<accession>A0AAE9FEF7</accession>
<keyword evidence="2" id="KW-1185">Reference proteome</keyword>
<dbReference type="AlphaFoldDB" id="A0AAE9FEF7"/>
<dbReference type="EMBL" id="CP092625">
    <property type="protein sequence ID" value="UMM44383.1"/>
    <property type="molecule type" value="Genomic_DNA"/>
</dbReference>
<reference evidence="1 2" key="1">
    <citation type="submission" date="2022-04" db="EMBL/GenBank/DDBJ databases">
        <title>Chromosome-level reference genomes for two strains of Caenorhabditis briggsae: an improved platform for comparative genomics.</title>
        <authorList>
            <person name="Stevens L."/>
            <person name="Andersen E."/>
        </authorList>
    </citation>
    <scope>NUCLEOTIDE SEQUENCE [LARGE SCALE GENOMIC DNA]</scope>
    <source>
        <strain evidence="1">VX34</strain>
        <tissue evidence="1">Whole-organism</tissue>
    </source>
</reference>
<name>A0AAE9FEF7_CAEBR</name>
<evidence type="ECO:0000313" key="2">
    <source>
        <dbReference type="Proteomes" id="UP000829354"/>
    </source>
</evidence>
<sequence length="200" mass="22814">MENSKLNQLSNFNCYPPHQTARTAVFDRRDGKCFSSTMIYVTDESDAVKRAKLETKDIREVNFMIPEENEKMGIMKMFVSRSGMSEMWRVLPDACRSEAGILESQGIEGHSVPFYFAFKKNGFGCSKFKCTPIQQWSEFGSIFFHLKKWYCSALETAGLLTRGKRIAGPIADPFEMEMERYHAGLFGCHHYTISVAADVL</sequence>
<gene>
    <name evidence="1" type="ORF">L5515_019541</name>
</gene>
<dbReference type="Proteomes" id="UP000829354">
    <property type="component" value="Chromosome X"/>
</dbReference>
<proteinExistence type="predicted"/>
<organism evidence="1 2">
    <name type="scientific">Caenorhabditis briggsae</name>
    <dbReference type="NCBI Taxonomy" id="6238"/>
    <lineage>
        <taxon>Eukaryota</taxon>
        <taxon>Metazoa</taxon>
        <taxon>Ecdysozoa</taxon>
        <taxon>Nematoda</taxon>
        <taxon>Chromadorea</taxon>
        <taxon>Rhabditida</taxon>
        <taxon>Rhabditina</taxon>
        <taxon>Rhabditomorpha</taxon>
        <taxon>Rhabditoidea</taxon>
        <taxon>Rhabditidae</taxon>
        <taxon>Peloderinae</taxon>
        <taxon>Caenorhabditis</taxon>
    </lineage>
</organism>
<protein>
    <submittedName>
        <fullName evidence="1">Uncharacterized protein</fullName>
    </submittedName>
</protein>
<evidence type="ECO:0000313" key="1">
    <source>
        <dbReference type="EMBL" id="UMM44383.1"/>
    </source>
</evidence>